<proteinExistence type="inferred from homology"/>
<evidence type="ECO:0000256" key="4">
    <source>
        <dbReference type="ARBA" id="ARBA00022691"/>
    </source>
</evidence>
<keyword evidence="3" id="KW-0808">Transferase</keyword>
<dbReference type="SUPFAM" id="SSF53335">
    <property type="entry name" value="S-adenosyl-L-methionine-dependent methyltransferases"/>
    <property type="match status" value="1"/>
</dbReference>
<organism evidence="5 6">
    <name type="scientific">Lingula anatina</name>
    <name type="common">Brachiopod</name>
    <name type="synonym">Lingula unguis</name>
    <dbReference type="NCBI Taxonomy" id="7574"/>
    <lineage>
        <taxon>Eukaryota</taxon>
        <taxon>Metazoa</taxon>
        <taxon>Spiralia</taxon>
        <taxon>Lophotrochozoa</taxon>
        <taxon>Brachiopoda</taxon>
        <taxon>Linguliformea</taxon>
        <taxon>Lingulata</taxon>
        <taxon>Lingulida</taxon>
        <taxon>Linguloidea</taxon>
        <taxon>Lingulidae</taxon>
        <taxon>Lingula</taxon>
    </lineage>
</organism>
<sequence>MSTNKDSEAQYEQVLHDGEEYHSLFDTQAYLKEYYRSDLPHIGYVENRDESKLFTYRALSGVKGEMVLDLGSGPSINNHISAANWFNELIFSDFTASNREALQKWKDGEMDVFDWDPAFKHVAGLEGDEIMWETDKENFRKKMTDIYACDVRKDNPLHPVICEPFDCVTSFFCLEQACGDGTDFEQVIKNVSSLLKDGGVLILGNVLDETRYKIGGVWFRTLGVGKETIIKGVEKAGLRDIKWYSCQTPEVQFSDATDMYVLVARK</sequence>
<dbReference type="NCBIfam" id="NF041360">
    <property type="entry name" value="GntF_guanitoxin"/>
    <property type="match status" value="1"/>
</dbReference>
<evidence type="ECO:0000256" key="3">
    <source>
        <dbReference type="ARBA" id="ARBA00022679"/>
    </source>
</evidence>
<dbReference type="Proteomes" id="UP000085678">
    <property type="component" value="Unplaced"/>
</dbReference>
<gene>
    <name evidence="6" type="primary">LOC106150474</name>
</gene>
<dbReference type="Gene3D" id="3.40.50.150">
    <property type="entry name" value="Vaccinia Virus protein VP39"/>
    <property type="match status" value="1"/>
</dbReference>
<dbReference type="AlphaFoldDB" id="A0A1S3GY32"/>
<dbReference type="Pfam" id="PF01234">
    <property type="entry name" value="NNMT_PNMT_TEMT"/>
    <property type="match status" value="1"/>
</dbReference>
<keyword evidence="5" id="KW-1185">Reference proteome</keyword>
<reference evidence="6" key="1">
    <citation type="submission" date="2025-08" db="UniProtKB">
        <authorList>
            <consortium name="RefSeq"/>
        </authorList>
    </citation>
    <scope>IDENTIFICATION</scope>
    <source>
        <tissue evidence="6">Gonads</tissue>
    </source>
</reference>
<dbReference type="OrthoDB" id="10050085at2759"/>
<dbReference type="GO" id="GO:0005829">
    <property type="term" value="C:cytosol"/>
    <property type="evidence" value="ECO:0007669"/>
    <property type="project" value="TreeGrafter"/>
</dbReference>
<name>A0A1S3GY32_LINAN</name>
<dbReference type="RefSeq" id="XP_013378780.1">
    <property type="nucleotide sequence ID" value="XM_013523326.1"/>
</dbReference>
<evidence type="ECO:0000313" key="6">
    <source>
        <dbReference type="RefSeq" id="XP_013378780.1"/>
    </source>
</evidence>
<dbReference type="GO" id="GO:0032259">
    <property type="term" value="P:methylation"/>
    <property type="evidence" value="ECO:0007669"/>
    <property type="project" value="UniProtKB-KW"/>
</dbReference>
<dbReference type="PANTHER" id="PTHR10867:SF17">
    <property type="entry name" value="NICOTINAMIDE N-METHYLTRANSFERASE"/>
    <property type="match status" value="1"/>
</dbReference>
<dbReference type="InterPro" id="IPR000940">
    <property type="entry name" value="NNMT_TEMT_trans"/>
</dbReference>
<accession>A0A1S3GY32</accession>
<dbReference type="InterPro" id="IPR029063">
    <property type="entry name" value="SAM-dependent_MTases_sf"/>
</dbReference>
<dbReference type="GO" id="GO:0008170">
    <property type="term" value="F:N-methyltransferase activity"/>
    <property type="evidence" value="ECO:0007669"/>
    <property type="project" value="TreeGrafter"/>
</dbReference>
<dbReference type="GeneID" id="106150474"/>
<dbReference type="InterPro" id="IPR053384">
    <property type="entry name" value="SAM-dep_methyltransferase"/>
</dbReference>
<evidence type="ECO:0000313" key="5">
    <source>
        <dbReference type="Proteomes" id="UP000085678"/>
    </source>
</evidence>
<dbReference type="PANTHER" id="PTHR10867">
    <property type="entry name" value="NNMT/PNMT/TEMT FAMILY MEMBER"/>
    <property type="match status" value="1"/>
</dbReference>
<dbReference type="CDD" id="cd02440">
    <property type="entry name" value="AdoMet_MTases"/>
    <property type="match status" value="1"/>
</dbReference>
<evidence type="ECO:0000256" key="1">
    <source>
        <dbReference type="ARBA" id="ARBA00007996"/>
    </source>
</evidence>
<protein>
    <submittedName>
        <fullName evidence="6">Nicotinamide N-methyltransferase</fullName>
    </submittedName>
</protein>
<dbReference type="InParanoid" id="A0A1S3GY32"/>
<evidence type="ECO:0000256" key="2">
    <source>
        <dbReference type="ARBA" id="ARBA00022603"/>
    </source>
</evidence>
<dbReference type="PROSITE" id="PS51681">
    <property type="entry name" value="SAM_MT_NNMT_PNMT_TEMT"/>
    <property type="match status" value="1"/>
</dbReference>
<dbReference type="KEGG" id="lak:106150474"/>
<keyword evidence="2" id="KW-0489">Methyltransferase</keyword>
<comment type="similarity">
    <text evidence="1">Belongs to the class I-like SAM-binding methyltransferase superfamily. NNMT/PNMT/TEMT family.</text>
</comment>
<keyword evidence="4" id="KW-0949">S-adenosyl-L-methionine</keyword>